<comment type="caution">
    <text evidence="6">The sequence shown here is derived from an EMBL/GenBank/DDBJ whole genome shotgun (WGS) entry which is preliminary data.</text>
</comment>
<feature type="compositionally biased region" description="Low complexity" evidence="4">
    <location>
        <begin position="320"/>
        <end position="330"/>
    </location>
</feature>
<organism evidence="6 7">
    <name type="scientific">Actinoplanes sandaracinus</name>
    <dbReference type="NCBI Taxonomy" id="3045177"/>
    <lineage>
        <taxon>Bacteria</taxon>
        <taxon>Bacillati</taxon>
        <taxon>Actinomycetota</taxon>
        <taxon>Actinomycetes</taxon>
        <taxon>Micromonosporales</taxon>
        <taxon>Micromonosporaceae</taxon>
        <taxon>Actinoplanes</taxon>
    </lineage>
</organism>
<dbReference type="InterPro" id="IPR001635">
    <property type="entry name" value="Flag_hook_Flik"/>
</dbReference>
<evidence type="ECO:0000256" key="2">
    <source>
        <dbReference type="ARBA" id="ARBA00009149"/>
    </source>
</evidence>
<dbReference type="CDD" id="cd17470">
    <property type="entry name" value="T3SS_Flik_C"/>
    <property type="match status" value="1"/>
</dbReference>
<dbReference type="Proteomes" id="UP001241758">
    <property type="component" value="Unassembled WGS sequence"/>
</dbReference>
<dbReference type="EMBL" id="JASCTH010000028">
    <property type="protein sequence ID" value="MDI6103960.1"/>
    <property type="molecule type" value="Genomic_DNA"/>
</dbReference>
<feature type="region of interest" description="Disordered" evidence="4">
    <location>
        <begin position="1"/>
        <end position="212"/>
    </location>
</feature>
<feature type="domain" description="Flagellar hook-length control protein-like C-terminal" evidence="5">
    <location>
        <begin position="245"/>
        <end position="321"/>
    </location>
</feature>
<evidence type="ECO:0000256" key="3">
    <source>
        <dbReference type="ARBA" id="ARBA00022795"/>
    </source>
</evidence>
<feature type="compositionally biased region" description="Low complexity" evidence="4">
    <location>
        <begin position="178"/>
        <end position="212"/>
    </location>
</feature>
<evidence type="ECO:0000256" key="1">
    <source>
        <dbReference type="ARBA" id="ARBA00003944"/>
    </source>
</evidence>
<comment type="function">
    <text evidence="1">Controls the length of the flagellar hook.</text>
</comment>
<protein>
    <submittedName>
        <fullName evidence="6">Flagellar hook-length control protein FliK</fullName>
    </submittedName>
</protein>
<feature type="compositionally biased region" description="Gly residues" evidence="4">
    <location>
        <begin position="144"/>
        <end position="166"/>
    </location>
</feature>
<keyword evidence="3" id="KW-1005">Bacterial flagellum biogenesis</keyword>
<evidence type="ECO:0000313" key="7">
    <source>
        <dbReference type="Proteomes" id="UP001241758"/>
    </source>
</evidence>
<evidence type="ECO:0000256" key="4">
    <source>
        <dbReference type="SAM" id="MobiDB-lite"/>
    </source>
</evidence>
<feature type="non-terminal residue" evidence="6">
    <location>
        <position position="1"/>
    </location>
</feature>
<name>A0ABT6WW62_9ACTN</name>
<dbReference type="Gene3D" id="3.30.750.140">
    <property type="match status" value="1"/>
</dbReference>
<keyword evidence="6" id="KW-0969">Cilium</keyword>
<evidence type="ECO:0000259" key="5">
    <source>
        <dbReference type="Pfam" id="PF02120"/>
    </source>
</evidence>
<keyword evidence="6" id="KW-0966">Cell projection</keyword>
<proteinExistence type="inferred from homology"/>
<feature type="compositionally biased region" description="Low complexity" evidence="4">
    <location>
        <begin position="15"/>
        <end position="77"/>
    </location>
</feature>
<accession>A0ABT6WW62</accession>
<keyword evidence="7" id="KW-1185">Reference proteome</keyword>
<sequence length="368" mass="34959">APQTGTVPAVQPGSGAPAQPTVGAGAPTATGQAAQPGAPAATGAAAQLTTPGQPTAGQPTAGPTATAPQAAAAATPAAAPPTGPEAAAVLRPESLRAAEATGQPAAPVAQEATAASTTTAVDPTAGAAPAADVAPPTTPDQGSTGQGSAGQGSAGQGGQAGQGDGAGQAAPETAAGFPTGLPPAAGAETAGAPAPAAGLPGMTGPQAAAPAAPIAEAPAAAPPAPSTPAPPAAQLATRIVPLKLDADGVHRLTVHLHPVDLGPVQVVAEIRNGDITVQLSGATEAGAEALRSSLDELRQELENAGFNNCSLDLRQGNAQQQARQQQFADALGRRSDGGSRNGPDVGDEPAPVTTRRVDPGAGRIDVQA</sequence>
<dbReference type="PRINTS" id="PR01007">
    <property type="entry name" value="FLGHOOKFLIK"/>
</dbReference>
<keyword evidence="6" id="KW-0282">Flagellum</keyword>
<feature type="compositionally biased region" description="Low complexity" evidence="4">
    <location>
        <begin position="103"/>
        <end position="143"/>
    </location>
</feature>
<dbReference type="Pfam" id="PF02120">
    <property type="entry name" value="Flg_hook"/>
    <property type="match status" value="1"/>
</dbReference>
<dbReference type="InterPro" id="IPR038610">
    <property type="entry name" value="FliK-like_C_sf"/>
</dbReference>
<dbReference type="RefSeq" id="WP_282765204.1">
    <property type="nucleotide sequence ID" value="NZ_JASCTH010000028.1"/>
</dbReference>
<evidence type="ECO:0000313" key="6">
    <source>
        <dbReference type="EMBL" id="MDI6103960.1"/>
    </source>
</evidence>
<reference evidence="6 7" key="1">
    <citation type="submission" date="2023-05" db="EMBL/GenBank/DDBJ databases">
        <title>Actinoplanes sp. NEAU-A12 genome sequencing.</title>
        <authorList>
            <person name="Wang Z.-S."/>
        </authorList>
    </citation>
    <scope>NUCLEOTIDE SEQUENCE [LARGE SCALE GENOMIC DNA]</scope>
    <source>
        <strain evidence="6 7">NEAU-A12</strain>
    </source>
</reference>
<comment type="similarity">
    <text evidence="2">Belongs to the FliK family.</text>
</comment>
<feature type="region of interest" description="Disordered" evidence="4">
    <location>
        <begin position="320"/>
        <end position="368"/>
    </location>
</feature>
<gene>
    <name evidence="6" type="ORF">QLQ12_35630</name>
</gene>
<dbReference type="InterPro" id="IPR021136">
    <property type="entry name" value="Flagellar_hook_control-like_C"/>
</dbReference>